<dbReference type="AlphaFoldDB" id="A0A0U1HYC3"/>
<dbReference type="Proteomes" id="UP000042054">
    <property type="component" value="Unassembled WGS sequence"/>
</dbReference>
<organism evidence="1 2">
    <name type="scientific">Yersinia rohdei</name>
    <dbReference type="NCBI Taxonomy" id="29485"/>
    <lineage>
        <taxon>Bacteria</taxon>
        <taxon>Pseudomonadati</taxon>
        <taxon>Pseudomonadota</taxon>
        <taxon>Gammaproteobacteria</taxon>
        <taxon>Enterobacterales</taxon>
        <taxon>Yersiniaceae</taxon>
        <taxon>Yersinia</taxon>
    </lineage>
</organism>
<sequence>MLFLFIEDRGESVVGVFDVTAQVSDILLLFIGIANGDSALGDRSMSSRTGITTIASHDGDAPAHIADKVLAAGKAATAQAHAAGRSFKTGLIIEIREAERASIQLVFIGSGRRANHRTVELSVLADGDIKTPFACEGSCTES</sequence>
<accession>A0A0U1HYC3</accession>
<gene>
    <name evidence="1" type="ORF">ERS008555_04026</name>
</gene>
<evidence type="ECO:0000313" key="1">
    <source>
        <dbReference type="EMBL" id="CQI98045.1"/>
    </source>
</evidence>
<evidence type="ECO:0000313" key="2">
    <source>
        <dbReference type="Proteomes" id="UP000042054"/>
    </source>
</evidence>
<proteinExistence type="predicted"/>
<name>A0A0U1HYC3_YERRO</name>
<protein>
    <submittedName>
        <fullName evidence="1">Uncharacterized protein</fullName>
    </submittedName>
</protein>
<reference evidence="1 2" key="1">
    <citation type="submission" date="2015-03" db="EMBL/GenBank/DDBJ databases">
        <authorList>
            <person name="Murphy D."/>
        </authorList>
    </citation>
    <scope>NUCLEOTIDE SEQUENCE [LARGE SCALE GENOMIC DNA]</scope>
    <source>
        <strain evidence="1 2">68/02</strain>
    </source>
</reference>
<dbReference type="EMBL" id="CTKE01000039">
    <property type="protein sequence ID" value="CQI98045.1"/>
    <property type="molecule type" value="Genomic_DNA"/>
</dbReference>